<dbReference type="Proteomes" id="UP000663042">
    <property type="component" value="Segment"/>
</dbReference>
<reference evidence="1 2" key="1">
    <citation type="submission" date="2020-10" db="EMBL/GenBank/DDBJ databases">
        <title>Novel bacteriophages targeting Providencia spp. as potential agents for phage therapy.</title>
        <authorList>
            <person name="Rakov C."/>
            <person name="Alkalay-Oren S."/>
            <person name="Coppenhagen-Glazer S."/>
            <person name="Hazan R."/>
        </authorList>
    </citation>
    <scope>NUCLEOTIDE SEQUENCE [LARGE SCALE GENOMIC DNA]</scope>
</reference>
<dbReference type="EMBL" id="MW057857">
    <property type="protein sequence ID" value="QPB12219.1"/>
    <property type="molecule type" value="Genomic_DNA"/>
</dbReference>
<accession>A0A873WNM7</accession>
<organism evidence="1 2">
    <name type="scientific">Providencia phage PSTCR5</name>
    <dbReference type="NCBI Taxonomy" id="2783547"/>
    <lineage>
        <taxon>Viruses</taxon>
        <taxon>Duplodnaviria</taxon>
        <taxon>Heunggongvirae</taxon>
        <taxon>Uroviricota</taxon>
        <taxon>Caudoviricetes</taxon>
        <taxon>Demerecviridae</taxon>
        <taxon>Priunavirus</taxon>
        <taxon>Priunavirus PSTCR5</taxon>
    </lineage>
</organism>
<dbReference type="GeneID" id="65132566"/>
<dbReference type="KEGG" id="vg:65132566"/>
<dbReference type="RefSeq" id="YP_010114006.1">
    <property type="nucleotide sequence ID" value="NC_055910.1"/>
</dbReference>
<protein>
    <submittedName>
        <fullName evidence="1">Uncharacterized protein</fullName>
    </submittedName>
</protein>
<proteinExistence type="predicted"/>
<name>A0A873WNM7_9CAUD</name>
<evidence type="ECO:0000313" key="1">
    <source>
        <dbReference type="EMBL" id="QPB12219.1"/>
    </source>
</evidence>
<evidence type="ECO:0000313" key="2">
    <source>
        <dbReference type="Proteomes" id="UP000663042"/>
    </source>
</evidence>
<sequence length="96" mass="11174">MQKYLASGYILLKYPVSKVYTTKKGIDFVYLEDNQTITLQELDELGESYTLFSTLAKTRDQAEQEYKQAHTIPSAMPTKKAEPTLWDKFKQLFKRA</sequence>
<keyword evidence="2" id="KW-1185">Reference proteome</keyword>